<keyword evidence="11" id="KW-1133">Transmembrane helix</keyword>
<reference evidence="19 20" key="1">
    <citation type="journal article" date="2019" name="Sci. Data">
        <title>Hybrid genome assembly and annotation of Danionella translucida.</title>
        <authorList>
            <person name="Kadobianskyi M."/>
            <person name="Schulze L."/>
            <person name="Schuelke M."/>
            <person name="Judkewitz B."/>
        </authorList>
    </citation>
    <scope>NUCLEOTIDE SEQUENCE [LARGE SCALE GENOMIC DNA]</scope>
    <source>
        <strain evidence="19 20">Bolton</strain>
    </source>
</reference>
<keyword evidence="13" id="KW-0446">Lipid-binding</keyword>
<evidence type="ECO:0000256" key="10">
    <source>
        <dbReference type="ARBA" id="ARBA00022837"/>
    </source>
</evidence>
<dbReference type="InterPro" id="IPR000008">
    <property type="entry name" value="C2_dom"/>
</dbReference>
<dbReference type="PROSITE" id="PS50004">
    <property type="entry name" value="C2"/>
    <property type="match status" value="3"/>
</dbReference>
<feature type="compositionally biased region" description="Basic and acidic residues" evidence="16">
    <location>
        <begin position="590"/>
        <end position="603"/>
    </location>
</feature>
<evidence type="ECO:0000256" key="13">
    <source>
        <dbReference type="ARBA" id="ARBA00023121"/>
    </source>
</evidence>
<evidence type="ECO:0000256" key="4">
    <source>
        <dbReference type="ARBA" id="ARBA00022448"/>
    </source>
</evidence>
<feature type="compositionally biased region" description="Pro residues" evidence="16">
    <location>
        <begin position="608"/>
        <end position="634"/>
    </location>
</feature>
<comment type="similarity">
    <text evidence="3">Belongs to the extended synaptotagmin family.</text>
</comment>
<dbReference type="OrthoDB" id="1029639at2759"/>
<evidence type="ECO:0000256" key="3">
    <source>
        <dbReference type="ARBA" id="ARBA00005867"/>
    </source>
</evidence>
<keyword evidence="5" id="KW-1003">Cell membrane</keyword>
<dbReference type="GO" id="GO:0061817">
    <property type="term" value="P:endoplasmic reticulum-plasma membrane tethering"/>
    <property type="evidence" value="ECO:0007669"/>
    <property type="project" value="InterPro"/>
</dbReference>
<keyword evidence="9" id="KW-0256">Endoplasmic reticulum</keyword>
<evidence type="ECO:0000256" key="8">
    <source>
        <dbReference type="ARBA" id="ARBA00022737"/>
    </source>
</evidence>
<evidence type="ECO:0000256" key="5">
    <source>
        <dbReference type="ARBA" id="ARBA00022475"/>
    </source>
</evidence>
<feature type="region of interest" description="Disordered" evidence="16">
    <location>
        <begin position="590"/>
        <end position="658"/>
    </location>
</feature>
<dbReference type="InterPro" id="IPR037733">
    <property type="entry name" value="Ext_Synaptotagmin_C2A"/>
</dbReference>
<dbReference type="FunFam" id="2.60.40.150:FF:000025">
    <property type="entry name" value="Extended synaptotagmin 2"/>
    <property type="match status" value="1"/>
</dbReference>
<evidence type="ECO:0000256" key="14">
    <source>
        <dbReference type="ARBA" id="ARBA00023136"/>
    </source>
</evidence>
<dbReference type="InterPro" id="IPR039010">
    <property type="entry name" value="Synaptotagmin_SMP"/>
</dbReference>
<feature type="domain" description="SMP-LTD" evidence="18">
    <location>
        <begin position="110"/>
        <end position="281"/>
    </location>
</feature>
<dbReference type="GO" id="GO:0005544">
    <property type="term" value="F:calcium-dependent phospholipid binding"/>
    <property type="evidence" value="ECO:0007669"/>
    <property type="project" value="TreeGrafter"/>
</dbReference>
<dbReference type="FunFam" id="2.60.40.150:FF:000114">
    <property type="entry name" value="Extended synaptotagmin 3"/>
    <property type="match status" value="1"/>
</dbReference>
<keyword evidence="14" id="KW-0472">Membrane</keyword>
<dbReference type="InterPro" id="IPR035892">
    <property type="entry name" value="C2_domain_sf"/>
</dbReference>
<evidence type="ECO:0000256" key="1">
    <source>
        <dbReference type="ARBA" id="ARBA00004202"/>
    </source>
</evidence>
<dbReference type="InterPro" id="IPR037752">
    <property type="entry name" value="C2C_KIAA1228"/>
</dbReference>
<dbReference type="Gene3D" id="2.60.40.150">
    <property type="entry name" value="C2 domain"/>
    <property type="match status" value="3"/>
</dbReference>
<feature type="domain" description="C2" evidence="17">
    <location>
        <begin position="418"/>
        <end position="558"/>
    </location>
</feature>
<dbReference type="SMART" id="SM00239">
    <property type="entry name" value="C2"/>
    <property type="match status" value="3"/>
</dbReference>
<evidence type="ECO:0000256" key="6">
    <source>
        <dbReference type="ARBA" id="ARBA00022692"/>
    </source>
</evidence>
<evidence type="ECO:0000259" key="17">
    <source>
        <dbReference type="PROSITE" id="PS50004"/>
    </source>
</evidence>
<comment type="caution">
    <text evidence="19">The sequence shown here is derived from an EMBL/GenBank/DDBJ whole genome shotgun (WGS) entry which is preliminary data.</text>
</comment>
<keyword evidence="6" id="KW-0812">Transmembrane</keyword>
<dbReference type="CDD" id="cd04030">
    <property type="entry name" value="C2C_KIAA1228"/>
    <property type="match status" value="1"/>
</dbReference>
<evidence type="ECO:0000256" key="12">
    <source>
        <dbReference type="ARBA" id="ARBA00023055"/>
    </source>
</evidence>
<dbReference type="AlphaFoldDB" id="A0A553RKN4"/>
<keyword evidence="7" id="KW-0479">Metal-binding</keyword>
<evidence type="ECO:0000259" key="18">
    <source>
        <dbReference type="PROSITE" id="PS51847"/>
    </source>
</evidence>
<dbReference type="GO" id="GO:0006869">
    <property type="term" value="P:lipid transport"/>
    <property type="evidence" value="ECO:0007669"/>
    <property type="project" value="UniProtKB-KW"/>
</dbReference>
<evidence type="ECO:0000313" key="20">
    <source>
        <dbReference type="Proteomes" id="UP000316079"/>
    </source>
</evidence>
<dbReference type="SUPFAM" id="SSF49562">
    <property type="entry name" value="C2 domain (Calcium/lipid-binding domain, CaLB)"/>
    <property type="match status" value="3"/>
</dbReference>
<dbReference type="InterPro" id="IPR031468">
    <property type="entry name" value="SMP_LBD"/>
</dbReference>
<comment type="subcellular location">
    <subcellularLocation>
        <location evidence="1">Cell membrane</location>
        <topology evidence="1">Peripheral membrane protein</topology>
    </subcellularLocation>
    <subcellularLocation>
        <location evidence="2">Endoplasmic reticulum membrane</location>
        <topology evidence="2">Multi-pass membrane protein</topology>
    </subcellularLocation>
</comment>
<keyword evidence="8" id="KW-0677">Repeat</keyword>
<dbReference type="CDD" id="cd08391">
    <property type="entry name" value="C2A_C2C_Synaptotagmin_like"/>
    <property type="match status" value="1"/>
</dbReference>
<sequence>MSVSVGESSVLSGGNPDGLSVKDVTQMLMEFLMFMMRAIVLCYPVYLTGSLGLSISWILLSMLMWTMWKNNRKWKVQRLDTAIDFLENERDVINTELKSMNMPAWVQFTDVEKAAWINKILQQAWPFFGMYMEKLLIENIQPTVRTYSQHLKTFTFTKVNMGQKAPTITGVRAYTHELETREVILDLNILYDADVDIDADAKPGIKLQGMLRVILEPLIGQAPLVGGVTMFFIRRPALQINWTGMTNLLDGPGLSHVSENAIMDIISSLMVLPNRLCFPLVDQVKIEHMRFPLPRGVVRVHVLEARDLVAKDTYMMGLVKGKSDPYTVLRVGNKQFKTKTIKETLNPRWNEVYEFVIHEAPGQELEVELFDEDPDADDFLGRFSMDCGDVRKDRELDEWYTLEDIEHGQIHMKLQWFSLHTNTELLKETSDGLACAMLAVYLDCASSLPKDQREFTHNEKHGKPPKEAQLTRKKNDLNSYVEFSIDKQTQKSKVAHSSKDPIYDECFTFFVHSVKNQALTVEVKEHEKKASLGKLTLPLVRLLNVSDMTMDQRFQLERSGVNSQIKMKVVLRVSGLLVSFILTLKKPEPKAVNKAPHTQEKPSTHIPPENPQSAPKPAPDSVPKPAPDSVPKPAPISVSKPVPVSFPTPSSAPAPTVEITPKEKVDISATVSSQMTYSISSLAELPEDYPVYRRCTFVPSETLRSTPNQMRRYDSHSLLSDNSIASSRFDLADSVPYPEFSDVDDRAILNHQGSFGQIQLTIRYAILRKRLIVLVSSCRDLFSCSESGSDTYVRMYLLPDQTWKHRKRTAVKKNTVNPVFDEIFEFAVSSEEAKNRKLDVAVKNNKMLHKRERKEIGMVLIDLSEVDLVKGTAEWYELTIPGLRRTN</sequence>
<dbReference type="Pfam" id="PF00168">
    <property type="entry name" value="C2"/>
    <property type="match status" value="3"/>
</dbReference>
<dbReference type="STRING" id="623744.A0A553RKN4"/>
<feature type="domain" description="C2" evidence="17">
    <location>
        <begin position="754"/>
        <end position="876"/>
    </location>
</feature>
<dbReference type="GO" id="GO:0005509">
    <property type="term" value="F:calcium ion binding"/>
    <property type="evidence" value="ECO:0007669"/>
    <property type="project" value="TreeGrafter"/>
</dbReference>
<keyword evidence="10" id="KW-0106">Calcium</keyword>
<dbReference type="PANTHER" id="PTHR45761:SF4">
    <property type="entry name" value="EXTENDED SYNAPTOTAGMIN-3"/>
    <property type="match status" value="1"/>
</dbReference>
<dbReference type="GO" id="GO:0005789">
    <property type="term" value="C:endoplasmic reticulum membrane"/>
    <property type="evidence" value="ECO:0007669"/>
    <property type="project" value="UniProtKB-SubCell"/>
</dbReference>
<evidence type="ECO:0000256" key="11">
    <source>
        <dbReference type="ARBA" id="ARBA00022989"/>
    </source>
</evidence>
<dbReference type="GO" id="GO:0005886">
    <property type="term" value="C:plasma membrane"/>
    <property type="evidence" value="ECO:0007669"/>
    <property type="project" value="UniProtKB-SubCell"/>
</dbReference>
<dbReference type="CDD" id="cd04050">
    <property type="entry name" value="C2B_Synaptotagmin-like"/>
    <property type="match status" value="1"/>
</dbReference>
<dbReference type="GO" id="GO:0008429">
    <property type="term" value="F:phosphatidylethanolamine binding"/>
    <property type="evidence" value="ECO:0007669"/>
    <property type="project" value="TreeGrafter"/>
</dbReference>
<dbReference type="Pfam" id="PF17047">
    <property type="entry name" value="SMP_LBD"/>
    <property type="match status" value="1"/>
</dbReference>
<dbReference type="GO" id="GO:0031210">
    <property type="term" value="F:phosphatidylcholine binding"/>
    <property type="evidence" value="ECO:0007669"/>
    <property type="project" value="TreeGrafter"/>
</dbReference>
<dbReference type="Proteomes" id="UP000316079">
    <property type="component" value="Unassembled WGS sequence"/>
</dbReference>
<evidence type="ECO:0000313" key="19">
    <source>
        <dbReference type="EMBL" id="TRZ02741.1"/>
    </source>
</evidence>
<evidence type="ECO:0000256" key="15">
    <source>
        <dbReference type="ARBA" id="ARBA00069840"/>
    </source>
</evidence>
<dbReference type="InterPro" id="IPR037749">
    <property type="entry name" value="Ext_Synaptotagmin_C2B"/>
</dbReference>
<accession>A0A553RKN4</accession>
<name>A0A553RKN4_9TELE</name>
<dbReference type="InterPro" id="IPR051634">
    <property type="entry name" value="Extended_Synaptotagmin"/>
</dbReference>
<evidence type="ECO:0000256" key="2">
    <source>
        <dbReference type="ARBA" id="ARBA00004477"/>
    </source>
</evidence>
<dbReference type="EMBL" id="SRMA01023889">
    <property type="protein sequence ID" value="TRZ02741.1"/>
    <property type="molecule type" value="Genomic_DNA"/>
</dbReference>
<protein>
    <recommendedName>
        <fullName evidence="15">Extended synaptotagmin-3</fullName>
    </recommendedName>
</protein>
<dbReference type="GO" id="GO:0035091">
    <property type="term" value="F:phosphatidylinositol binding"/>
    <property type="evidence" value="ECO:0007669"/>
    <property type="project" value="TreeGrafter"/>
</dbReference>
<organism evidence="19 20">
    <name type="scientific">Danionella cerebrum</name>
    <dbReference type="NCBI Taxonomy" id="2873325"/>
    <lineage>
        <taxon>Eukaryota</taxon>
        <taxon>Metazoa</taxon>
        <taxon>Chordata</taxon>
        <taxon>Craniata</taxon>
        <taxon>Vertebrata</taxon>
        <taxon>Euteleostomi</taxon>
        <taxon>Actinopterygii</taxon>
        <taxon>Neopterygii</taxon>
        <taxon>Teleostei</taxon>
        <taxon>Ostariophysi</taxon>
        <taxon>Cypriniformes</taxon>
        <taxon>Danionidae</taxon>
        <taxon>Danioninae</taxon>
        <taxon>Danionella</taxon>
    </lineage>
</organism>
<evidence type="ECO:0000256" key="7">
    <source>
        <dbReference type="ARBA" id="ARBA00022723"/>
    </source>
</evidence>
<keyword evidence="4" id="KW-0813">Transport</keyword>
<feature type="domain" description="C2" evidence="17">
    <location>
        <begin position="272"/>
        <end position="400"/>
    </location>
</feature>
<proteinExistence type="inferred from homology"/>
<dbReference type="PANTHER" id="PTHR45761">
    <property type="entry name" value="EXTENDED SYNAPTOTAGMIN-LIKE PROTEIN 2, ISOFORM C"/>
    <property type="match status" value="1"/>
</dbReference>
<dbReference type="FunFam" id="2.60.40.150:FF:000093">
    <property type="entry name" value="Extended synaptotagmin 3"/>
    <property type="match status" value="1"/>
</dbReference>
<keyword evidence="12" id="KW-0445">Lipid transport</keyword>
<evidence type="ECO:0000256" key="16">
    <source>
        <dbReference type="SAM" id="MobiDB-lite"/>
    </source>
</evidence>
<evidence type="ECO:0000256" key="9">
    <source>
        <dbReference type="ARBA" id="ARBA00022824"/>
    </source>
</evidence>
<dbReference type="PROSITE" id="PS51847">
    <property type="entry name" value="SMP"/>
    <property type="match status" value="1"/>
</dbReference>
<gene>
    <name evidence="19" type="ORF">DNTS_005425</name>
</gene>
<keyword evidence="20" id="KW-1185">Reference proteome</keyword>